<dbReference type="AlphaFoldDB" id="A0A077QSL5"/>
<feature type="region of interest" description="Disordered" evidence="1">
    <location>
        <begin position="340"/>
        <end position="496"/>
    </location>
</feature>
<feature type="compositionally biased region" description="Polar residues" evidence="1">
    <location>
        <begin position="38"/>
        <end position="48"/>
    </location>
</feature>
<feature type="compositionally biased region" description="Polar residues" evidence="1">
    <location>
        <begin position="189"/>
        <end position="200"/>
    </location>
</feature>
<reference evidence="2" key="1">
    <citation type="journal article" date="2014" name="Genome Biol. Evol.">
        <title>Gene Loss Rather Than Gene Gain Is Associated with a Host Jump from Monocots to Dicots in the Smut Fungus Melanopsichium pennsylvanicum.</title>
        <authorList>
            <person name="Sharma R."/>
            <person name="Mishra B."/>
            <person name="Runge F."/>
            <person name="Thines M."/>
        </authorList>
    </citation>
    <scope>NUCLEOTIDE SEQUENCE</scope>
    <source>
        <strain evidence="2">4</strain>
    </source>
</reference>
<name>A0A077QSL5_9BASI</name>
<feature type="region of interest" description="Disordered" evidence="1">
    <location>
        <begin position="1"/>
        <end position="20"/>
    </location>
</feature>
<evidence type="ECO:0000313" key="2">
    <source>
        <dbReference type="EMBL" id="CDI52715.1"/>
    </source>
</evidence>
<sequence length="607" mass="64397">MGERPSQPGPSDLRRQNNYVSSSPFTSIMTLFGGRTANPKSASNSSSDLGWGRPGAASSARAQDERYSLISGSDDFDDSDAISLLSNIANRDSRRGRTSAAARRRARARARTQRRTCTTLFFDLEDGFRALSCGLLGSNAAGSDADAPGTQRAASIRSVMSRGARGSNLNQASSSGVVRVRRHSRSLSDASTDSGGSLVSSGFAESCDQDAGMRKAERKAAKAGLLKLQHETQTARSKGWRTEAEAEAAAGGFGLADAEEEGVAEQYEGRHFGDYNDGLPLEHELDQGEYGQYGDAEEASGDDYTTIEERGSGQVVHHHHYYHAAPQYGPEQFSYLSPHSGVGVLSDAPPLDHQHNLGAQNQPEPVADADKTVSEDEADIAGLSFGRKKSRRRRGDNDGSISGSRSGTGLTPRLVPSHTTGGSSSGGSANELHATYSASSSSSSGKAHYRDRSRRHERTSSKSSNSSAGIFSYQSSNLMHPHHPPPPPSTVATSIASPGSGLPNLYESEAIYVKQGMDLEGQHVVAQGAGDVDEDEDGDGDAGDVVASQFGKPNVVSDEFGVITAGTNKGGAGRVKKSYRDKRAKRVVIHDDVKQHAKDRFEGFPGF</sequence>
<evidence type="ECO:0000256" key="1">
    <source>
        <dbReference type="SAM" id="MobiDB-lite"/>
    </source>
</evidence>
<dbReference type="EMBL" id="HG529547">
    <property type="protein sequence ID" value="CDI52715.1"/>
    <property type="molecule type" value="Genomic_DNA"/>
</dbReference>
<feature type="compositionally biased region" description="Polar residues" evidence="1">
    <location>
        <begin position="461"/>
        <end position="478"/>
    </location>
</feature>
<accession>A0A077QSL5</accession>
<protein>
    <submittedName>
        <fullName evidence="2">Uncharacterized protein</fullName>
    </submittedName>
</protein>
<feature type="region of interest" description="Disordered" evidence="1">
    <location>
        <begin position="160"/>
        <end position="202"/>
    </location>
</feature>
<proteinExistence type="predicted"/>
<feature type="compositionally biased region" description="Low complexity" evidence="1">
    <location>
        <begin position="398"/>
        <end position="407"/>
    </location>
</feature>
<feature type="region of interest" description="Disordered" evidence="1">
    <location>
        <begin position="30"/>
        <end position="64"/>
    </location>
</feature>
<feature type="compositionally biased region" description="Basic residues" evidence="1">
    <location>
        <begin position="447"/>
        <end position="457"/>
    </location>
</feature>
<organism evidence="2">
    <name type="scientific">Melanopsichium pennsylvanicum 4</name>
    <dbReference type="NCBI Taxonomy" id="1398559"/>
    <lineage>
        <taxon>Eukaryota</taxon>
        <taxon>Fungi</taxon>
        <taxon>Dikarya</taxon>
        <taxon>Basidiomycota</taxon>
        <taxon>Ustilaginomycotina</taxon>
        <taxon>Ustilaginomycetes</taxon>
        <taxon>Ustilaginales</taxon>
        <taxon>Ustilaginaceae</taxon>
        <taxon>Melanopsichium</taxon>
    </lineage>
</organism>